<evidence type="ECO:0000256" key="1">
    <source>
        <dbReference type="SAM" id="MobiDB-lite"/>
    </source>
</evidence>
<proteinExistence type="predicted"/>
<protein>
    <submittedName>
        <fullName evidence="2">Uncharacterized protein</fullName>
    </submittedName>
</protein>
<feature type="region of interest" description="Disordered" evidence="1">
    <location>
        <begin position="90"/>
        <end position="127"/>
    </location>
</feature>
<sequence length="204" mass="22952">MALAPDPKTADPDTIDKYYELVKIKQEVACLMILIKAFHACKQEDGQSVSSCLLKMKSYLDTLVHIGFVMPNELGIPKKAETPAVLAIREGRIQKEKKKPQGAKGKDNGKNSLAYAPKPKIPLPPKRDNLEKDSIYHYKEVGHWRRNCPSYQAELRKKKKASRANTLGIFTIELYGFPNNSWVYDTGYGTHICSTSQGLRGSRK</sequence>
<accession>A0ABQ4ZIT1</accession>
<name>A0ABQ4ZIT1_9ASTR</name>
<keyword evidence="3" id="KW-1185">Reference proteome</keyword>
<reference evidence="2" key="1">
    <citation type="journal article" date="2022" name="Int. J. Mol. Sci.">
        <title>Draft Genome of Tanacetum Coccineum: Genomic Comparison of Closely Related Tanacetum-Family Plants.</title>
        <authorList>
            <person name="Yamashiro T."/>
            <person name="Shiraishi A."/>
            <person name="Nakayama K."/>
            <person name="Satake H."/>
        </authorList>
    </citation>
    <scope>NUCLEOTIDE SEQUENCE</scope>
</reference>
<gene>
    <name evidence="2" type="ORF">Tco_0772047</name>
</gene>
<evidence type="ECO:0000313" key="3">
    <source>
        <dbReference type="Proteomes" id="UP001151760"/>
    </source>
</evidence>
<dbReference type="EMBL" id="BQNB010011347">
    <property type="protein sequence ID" value="GJS89411.1"/>
    <property type="molecule type" value="Genomic_DNA"/>
</dbReference>
<comment type="caution">
    <text evidence="2">The sequence shown here is derived from an EMBL/GenBank/DDBJ whole genome shotgun (WGS) entry which is preliminary data.</text>
</comment>
<reference evidence="2" key="2">
    <citation type="submission" date="2022-01" db="EMBL/GenBank/DDBJ databases">
        <authorList>
            <person name="Yamashiro T."/>
            <person name="Shiraishi A."/>
            <person name="Satake H."/>
            <person name="Nakayama K."/>
        </authorList>
    </citation>
    <scope>NUCLEOTIDE SEQUENCE</scope>
</reference>
<evidence type="ECO:0000313" key="2">
    <source>
        <dbReference type="EMBL" id="GJS89411.1"/>
    </source>
</evidence>
<dbReference type="Proteomes" id="UP001151760">
    <property type="component" value="Unassembled WGS sequence"/>
</dbReference>
<organism evidence="2 3">
    <name type="scientific">Tanacetum coccineum</name>
    <dbReference type="NCBI Taxonomy" id="301880"/>
    <lineage>
        <taxon>Eukaryota</taxon>
        <taxon>Viridiplantae</taxon>
        <taxon>Streptophyta</taxon>
        <taxon>Embryophyta</taxon>
        <taxon>Tracheophyta</taxon>
        <taxon>Spermatophyta</taxon>
        <taxon>Magnoliopsida</taxon>
        <taxon>eudicotyledons</taxon>
        <taxon>Gunneridae</taxon>
        <taxon>Pentapetalae</taxon>
        <taxon>asterids</taxon>
        <taxon>campanulids</taxon>
        <taxon>Asterales</taxon>
        <taxon>Asteraceae</taxon>
        <taxon>Asteroideae</taxon>
        <taxon>Anthemideae</taxon>
        <taxon>Anthemidinae</taxon>
        <taxon>Tanacetum</taxon>
    </lineage>
</organism>